<proteinExistence type="predicted"/>
<dbReference type="Proteomes" id="UP000688137">
    <property type="component" value="Unassembled WGS sequence"/>
</dbReference>
<protein>
    <submittedName>
        <fullName evidence="2">Uncharacterized protein</fullName>
    </submittedName>
</protein>
<reference evidence="2" key="1">
    <citation type="submission" date="2021-01" db="EMBL/GenBank/DDBJ databases">
        <authorList>
            <consortium name="Genoscope - CEA"/>
            <person name="William W."/>
        </authorList>
    </citation>
    <scope>NUCLEOTIDE SEQUENCE</scope>
</reference>
<dbReference type="EMBL" id="CAJJDM010000032">
    <property type="protein sequence ID" value="CAD8062261.1"/>
    <property type="molecule type" value="Genomic_DNA"/>
</dbReference>
<feature type="compositionally biased region" description="Basic and acidic residues" evidence="1">
    <location>
        <begin position="8"/>
        <end position="22"/>
    </location>
</feature>
<keyword evidence="3" id="KW-1185">Reference proteome</keyword>
<dbReference type="OMA" id="HGVIKYV"/>
<evidence type="ECO:0000313" key="2">
    <source>
        <dbReference type="EMBL" id="CAD8062261.1"/>
    </source>
</evidence>
<name>A0A8S1L682_PARPR</name>
<feature type="region of interest" description="Disordered" evidence="1">
    <location>
        <begin position="1"/>
        <end position="51"/>
    </location>
</feature>
<gene>
    <name evidence="2" type="ORF">PPRIM_AZ9-3.1.T0330048</name>
</gene>
<dbReference type="AlphaFoldDB" id="A0A8S1L682"/>
<organism evidence="2 3">
    <name type="scientific">Paramecium primaurelia</name>
    <dbReference type="NCBI Taxonomy" id="5886"/>
    <lineage>
        <taxon>Eukaryota</taxon>
        <taxon>Sar</taxon>
        <taxon>Alveolata</taxon>
        <taxon>Ciliophora</taxon>
        <taxon>Intramacronucleata</taxon>
        <taxon>Oligohymenophorea</taxon>
        <taxon>Peniculida</taxon>
        <taxon>Parameciidae</taxon>
        <taxon>Paramecium</taxon>
    </lineage>
</organism>
<evidence type="ECO:0000256" key="1">
    <source>
        <dbReference type="SAM" id="MobiDB-lite"/>
    </source>
</evidence>
<comment type="caution">
    <text evidence="2">The sequence shown here is derived from an EMBL/GenBank/DDBJ whole genome shotgun (WGS) entry which is preliminary data.</text>
</comment>
<evidence type="ECO:0000313" key="3">
    <source>
        <dbReference type="Proteomes" id="UP000688137"/>
    </source>
</evidence>
<accession>A0A8S1L682</accession>
<sequence>MNYSSQNEYHRKNSRIQRDKPNYKIQETHSSITKSPSKDKRKFNDEYEGTTNNSYPIQTNFFVNRPRIAPQPMFKTTVQKHGVIKYVLRSQERIHSESQKHNLNLNKKRSERDLFFNKLISVSTKRSYKKIKQEYFISNEESDIFPRSEITYLQDSEVDIKPFVGDTLLQVNHFENKLIGKNKYQIISYAKKEEKLNILNLTKNEIIDDDVSETNVLVFKSKKKF</sequence>
<feature type="compositionally biased region" description="Basic and acidic residues" evidence="1">
    <location>
        <begin position="36"/>
        <end position="45"/>
    </location>
</feature>